<comment type="caution">
    <text evidence="6">The sequence shown here is derived from an EMBL/GenBank/DDBJ whole genome shotgun (WGS) entry which is preliminary data.</text>
</comment>
<dbReference type="InterPro" id="IPR014710">
    <property type="entry name" value="RmlC-like_jellyroll"/>
</dbReference>
<dbReference type="Gene3D" id="2.60.120.10">
    <property type="entry name" value="Jelly Rolls"/>
    <property type="match status" value="1"/>
</dbReference>
<dbReference type="InParanoid" id="A0A0J6WUM1"/>
<evidence type="ECO:0000313" key="6">
    <source>
        <dbReference type="EMBL" id="KMO85883.1"/>
    </source>
</evidence>
<keyword evidence="1" id="KW-0805">Transcription regulation</keyword>
<dbReference type="GO" id="GO:0003677">
    <property type="term" value="F:DNA binding"/>
    <property type="evidence" value="ECO:0007669"/>
    <property type="project" value="UniProtKB-KW"/>
</dbReference>
<dbReference type="Proteomes" id="UP000036503">
    <property type="component" value="Unassembled WGS sequence"/>
</dbReference>
<keyword evidence="3" id="KW-0804">Transcription</keyword>
<dbReference type="STRING" id="39029.BSR42_09945"/>
<dbReference type="SMART" id="SM00100">
    <property type="entry name" value="cNMP"/>
    <property type="match status" value="1"/>
</dbReference>
<dbReference type="Pfam" id="PF00027">
    <property type="entry name" value="cNMP_binding"/>
    <property type="match status" value="1"/>
</dbReference>
<evidence type="ECO:0000256" key="3">
    <source>
        <dbReference type="ARBA" id="ARBA00023163"/>
    </source>
</evidence>
<keyword evidence="2" id="KW-0238">DNA-binding</keyword>
<evidence type="ECO:0000259" key="5">
    <source>
        <dbReference type="PROSITE" id="PS51063"/>
    </source>
</evidence>
<proteinExistence type="predicted"/>
<dbReference type="RefSeq" id="WP_048514928.1">
    <property type="nucleotide sequence ID" value="NZ_FUXD01000007.1"/>
</dbReference>
<dbReference type="PATRIC" id="fig|1122219.3.peg.2184"/>
<evidence type="ECO:0000259" key="4">
    <source>
        <dbReference type="PROSITE" id="PS50042"/>
    </source>
</evidence>
<dbReference type="SUPFAM" id="SSF51206">
    <property type="entry name" value="cAMP-binding domain-like"/>
    <property type="match status" value="1"/>
</dbReference>
<evidence type="ECO:0000313" key="7">
    <source>
        <dbReference type="Proteomes" id="UP000036503"/>
    </source>
</evidence>
<dbReference type="OrthoDB" id="3176638at2"/>
<dbReference type="InterPro" id="IPR000595">
    <property type="entry name" value="cNMP-bd_dom"/>
</dbReference>
<evidence type="ECO:0000256" key="1">
    <source>
        <dbReference type="ARBA" id="ARBA00023015"/>
    </source>
</evidence>
<organism evidence="6 7">
    <name type="scientific">Megasphaera cerevisiae DSM 20462</name>
    <dbReference type="NCBI Taxonomy" id="1122219"/>
    <lineage>
        <taxon>Bacteria</taxon>
        <taxon>Bacillati</taxon>
        <taxon>Bacillota</taxon>
        <taxon>Negativicutes</taxon>
        <taxon>Veillonellales</taxon>
        <taxon>Veillonellaceae</taxon>
        <taxon>Megasphaera</taxon>
    </lineage>
</organism>
<dbReference type="Pfam" id="PF13545">
    <property type="entry name" value="HTH_Crp_2"/>
    <property type="match status" value="1"/>
</dbReference>
<dbReference type="InterPro" id="IPR036390">
    <property type="entry name" value="WH_DNA-bd_sf"/>
</dbReference>
<dbReference type="CDD" id="cd00038">
    <property type="entry name" value="CAP_ED"/>
    <property type="match status" value="1"/>
</dbReference>
<dbReference type="PROSITE" id="PS51063">
    <property type="entry name" value="HTH_CRP_2"/>
    <property type="match status" value="1"/>
</dbReference>
<dbReference type="AlphaFoldDB" id="A0A0J6WUM1"/>
<dbReference type="EMBL" id="LEKT01000042">
    <property type="protein sequence ID" value="KMO85883.1"/>
    <property type="molecule type" value="Genomic_DNA"/>
</dbReference>
<dbReference type="GO" id="GO:0006355">
    <property type="term" value="P:regulation of DNA-templated transcription"/>
    <property type="evidence" value="ECO:0007669"/>
    <property type="project" value="InterPro"/>
</dbReference>
<dbReference type="InterPro" id="IPR012318">
    <property type="entry name" value="HTH_CRP"/>
</dbReference>
<reference evidence="6 7" key="1">
    <citation type="submission" date="2015-06" db="EMBL/GenBank/DDBJ databases">
        <title>Draft genome sequence of beer spoilage bacterium Megasphaera cerevisiae type strain 20462.</title>
        <authorList>
            <person name="Kutumbaka K."/>
            <person name="Pasmowitz J."/>
            <person name="Mategko J."/>
            <person name="Reyes D."/>
            <person name="Friedrich A."/>
            <person name="Han S."/>
            <person name="Martens-Habbena W."/>
            <person name="Neal-McKinney J."/>
            <person name="Janagama H.K."/>
            <person name="Nadala C."/>
            <person name="Samadpour M."/>
        </authorList>
    </citation>
    <scope>NUCLEOTIDE SEQUENCE [LARGE SCALE GENOMIC DNA]</scope>
    <source>
        <strain evidence="6 7">DSM 20462</strain>
    </source>
</reference>
<dbReference type="SUPFAM" id="SSF46785">
    <property type="entry name" value="Winged helix' DNA-binding domain"/>
    <property type="match status" value="1"/>
</dbReference>
<accession>A0A0J6WUM1</accession>
<keyword evidence="7" id="KW-1185">Reference proteome</keyword>
<protein>
    <submittedName>
        <fullName evidence="6">Cyclic nucleotide-binding protein</fullName>
    </submittedName>
</protein>
<dbReference type="PROSITE" id="PS50042">
    <property type="entry name" value="CNMP_BINDING_3"/>
    <property type="match status" value="1"/>
</dbReference>
<sequence length="222" mass="25127">MKKILPILLSSPLFKGISETDMLPLLESMGVRRQSYKKGAFVFLAGKTGTRIGIVLTGLVHIVQEDYWGNRNIIAPIRVGNMFGEAFACLPDAAATVDVVVMQEADILFMDAGKILHAGEVMTEPQKCVAMNLLAVLAQKNLFLTEKIRYLSQRTTRQKLMFYLSDEARRHHSPVFSIPFNRQELADFLSVDRSAMSAELGRMKREGLLEYTKDRFELKERQ</sequence>
<gene>
    <name evidence="6" type="ORF">AB840_11160</name>
</gene>
<name>A0A0J6WUM1_9FIRM</name>
<evidence type="ECO:0000256" key="2">
    <source>
        <dbReference type="ARBA" id="ARBA00023125"/>
    </source>
</evidence>
<feature type="domain" description="Cyclic nucleotide-binding" evidence="4">
    <location>
        <begin position="13"/>
        <end position="111"/>
    </location>
</feature>
<feature type="domain" description="HTH crp-type" evidence="5">
    <location>
        <begin position="154"/>
        <end position="222"/>
    </location>
</feature>
<dbReference type="InterPro" id="IPR018490">
    <property type="entry name" value="cNMP-bd_dom_sf"/>
</dbReference>